<reference evidence="3" key="2">
    <citation type="journal article" date="2023" name="Microbiol Resour">
        <title>Decontamination and Annotation of the Draft Genome Sequence of the Oomycete Lagenidium giganteum ARSEF 373.</title>
        <authorList>
            <person name="Morgan W.R."/>
            <person name="Tartar A."/>
        </authorList>
    </citation>
    <scope>NUCLEOTIDE SEQUENCE</scope>
    <source>
        <strain evidence="3">ARSEF 373</strain>
    </source>
</reference>
<evidence type="ECO:0000313" key="4">
    <source>
        <dbReference type="Proteomes" id="UP001146120"/>
    </source>
</evidence>
<keyword evidence="2" id="KW-0812">Transmembrane</keyword>
<accession>A0AAV2YEB9</accession>
<evidence type="ECO:0000256" key="1">
    <source>
        <dbReference type="SAM" id="MobiDB-lite"/>
    </source>
</evidence>
<keyword evidence="2" id="KW-1133">Transmembrane helix</keyword>
<feature type="transmembrane region" description="Helical" evidence="2">
    <location>
        <begin position="434"/>
        <end position="452"/>
    </location>
</feature>
<dbReference type="AlphaFoldDB" id="A0AAV2YEB9"/>
<protein>
    <submittedName>
        <fullName evidence="3">Uncharacterized protein</fullName>
    </submittedName>
</protein>
<gene>
    <name evidence="3" type="ORF">N0F65_009800</name>
</gene>
<name>A0AAV2YEB9_9STRA</name>
<proteinExistence type="predicted"/>
<feature type="transmembrane region" description="Helical" evidence="2">
    <location>
        <begin position="354"/>
        <end position="374"/>
    </location>
</feature>
<organism evidence="3 4">
    <name type="scientific">Lagenidium giganteum</name>
    <dbReference type="NCBI Taxonomy" id="4803"/>
    <lineage>
        <taxon>Eukaryota</taxon>
        <taxon>Sar</taxon>
        <taxon>Stramenopiles</taxon>
        <taxon>Oomycota</taxon>
        <taxon>Peronosporomycetes</taxon>
        <taxon>Pythiales</taxon>
        <taxon>Pythiaceae</taxon>
    </lineage>
</organism>
<comment type="caution">
    <text evidence="3">The sequence shown here is derived from an EMBL/GenBank/DDBJ whole genome shotgun (WGS) entry which is preliminary data.</text>
</comment>
<evidence type="ECO:0000256" key="2">
    <source>
        <dbReference type="SAM" id="Phobius"/>
    </source>
</evidence>
<dbReference type="Proteomes" id="UP001146120">
    <property type="component" value="Unassembled WGS sequence"/>
</dbReference>
<feature type="region of interest" description="Disordered" evidence="1">
    <location>
        <begin position="1"/>
        <end position="38"/>
    </location>
</feature>
<sequence>MTESAPGAKPRGSEFSVIPQPDESKQPPPAPTTEYPRRSPLTWKDWLGLALSWGTWGPLNPLKPIDGSNDEPYTDRMIVCMRQGRYYTPVQLSEALTSPRATVIDTNGTRIDGYRVVQRKDKINMDPSTEDHYANTCDAIQASLVGLRGSCNTLGYNVVSDNDTLRIVDDVASKTMKELTETLPVLIMPYWDNAVYARFAMPGWDGNACMFRLYGKYEDVEKQDYIMDTVSRSVRENKTMEWLHRPGGVWKNGWYEDTTGMRWYSDMLSSNQQNEVGIAQRQFDTLENVEQDCLRTTACDGLPVTEWWGTKFNVKETVQWYSSVTISNGSRYGLFLYEAEQERVVESVYDLETFISNISIITMLIRWMVSMLALHNAYRVGISRWYNAGLGSLACARSFNMLAVLLIPRLKITLAAFWTIGGEFEGQQKSLGEAWFAMYPAIAELMLFYYSLLNILAKITRRRMSDVLFGPTLVFFAVWHRYRTDLAQAHVFVDGRIQTMVTSNEFENMKVTDFFFTQASMRMSGGIKPIFAIKLVVLALSLLPLVVSERVTAGNKKDKTFRLCQAERILAIRACLVGGYGLSRVYDELAPVKEVGVASREDTKRVPDRLRCSLNSYEVNRLGYLVFGRKYLISFDDWYIVSSMAPLRSVQALWNHRITVFELVECDGSFTLSKAGELCRLDDKRLLAIAFYDVLVCPLR</sequence>
<keyword evidence="2" id="KW-0472">Membrane</keyword>
<evidence type="ECO:0000313" key="3">
    <source>
        <dbReference type="EMBL" id="DAZ93560.1"/>
    </source>
</evidence>
<reference evidence="3" key="1">
    <citation type="submission" date="2022-11" db="EMBL/GenBank/DDBJ databases">
        <authorList>
            <person name="Morgan W.R."/>
            <person name="Tartar A."/>
        </authorList>
    </citation>
    <scope>NUCLEOTIDE SEQUENCE</scope>
    <source>
        <strain evidence="3">ARSEF 373</strain>
    </source>
</reference>
<dbReference type="EMBL" id="DAKRPA010000307">
    <property type="protein sequence ID" value="DAZ93560.1"/>
    <property type="molecule type" value="Genomic_DNA"/>
</dbReference>
<keyword evidence="4" id="KW-1185">Reference proteome</keyword>
<feature type="transmembrane region" description="Helical" evidence="2">
    <location>
        <begin position="530"/>
        <end position="547"/>
    </location>
</feature>